<gene>
    <name evidence="2" type="ORF">IDSA_03925</name>
</gene>
<evidence type="ECO:0000313" key="3">
    <source>
        <dbReference type="Proteomes" id="UP000054363"/>
    </source>
</evidence>
<dbReference type="RefSeq" id="WP_034774367.1">
    <property type="nucleotide sequence ID" value="NZ_JPER01000001.1"/>
</dbReference>
<evidence type="ECO:0008006" key="4">
    <source>
        <dbReference type="Google" id="ProtNLM"/>
    </source>
</evidence>
<comment type="caution">
    <text evidence="2">The sequence shown here is derived from an EMBL/GenBank/DDBJ whole genome shotgun (WGS) entry which is preliminary data.</text>
</comment>
<dbReference type="STRING" id="435908.IDSA_03925"/>
<sequence>MKKLTLAAVSAAVSASFVAAVQADTYNFQELPTPAEVRHLFPTDINDTGMAAVLGRLPENRDIDVTELVNATRNNAGIPEEIDTETFELSREQYTRLVNLLEDSANAFLQNPRIAYNFAGSYNGQGVTFHAPFNDTDEATPEMEDTADHYFYGMNDNNIFVGFGTAPYRPLEHEVFNEAGEVTQTIVYAERDFTSRAIWHNGSSFNSYAPPEQAHLGGEAVMFDINANNVAVGFASVAVAPESVESIQKCEEDTADPTSTEPFYVCVWELWHAKQRSAAANLSSNMQGGTIKANRSIYDIRAMRWQLDAAGSVISATPLGTLMDRGAEDDGDFSSYAFAVNNNDIAVGQSWTYFRGDDTNVNNRIKMPAVFVGDSVQPVTDDEVYIWGSANAVNDDNLVTGYLIRTIQGVRRNVGFTYDIDTETFAELPSFFIGSSMVPNDLNNDGIVVGTAEIEPSLSTTRRRVGFMYDLNNPDAGVINLNDAIQCDTGYFIVSAEAINEQGDILATALVQSEYTDAEGNQKTEQIVKTLRMNPISGELNDCDVTEQKIEREGASTSLISIFSMLLIGGLITIRRRFLS</sequence>
<protein>
    <recommendedName>
        <fullName evidence="4">DUF3466 family protein</fullName>
    </recommendedName>
</protein>
<feature type="signal peptide" evidence="1">
    <location>
        <begin position="1"/>
        <end position="19"/>
    </location>
</feature>
<keyword evidence="3" id="KW-1185">Reference proteome</keyword>
<dbReference type="InterPro" id="IPR022562">
    <property type="entry name" value="DUF3466"/>
</dbReference>
<organism evidence="2 3">
    <name type="scientific">Pseudidiomarina salinarum</name>
    <dbReference type="NCBI Taxonomy" id="435908"/>
    <lineage>
        <taxon>Bacteria</taxon>
        <taxon>Pseudomonadati</taxon>
        <taxon>Pseudomonadota</taxon>
        <taxon>Gammaproteobacteria</taxon>
        <taxon>Alteromonadales</taxon>
        <taxon>Idiomarinaceae</taxon>
        <taxon>Pseudidiomarina</taxon>
    </lineage>
</organism>
<dbReference type="Proteomes" id="UP000054363">
    <property type="component" value="Unassembled WGS sequence"/>
</dbReference>
<reference evidence="2 3" key="1">
    <citation type="submission" date="2014-06" db="EMBL/GenBank/DDBJ databases">
        <title>The draft genome sequence of Idiomarina salinarum ISL-52.</title>
        <authorList>
            <person name="Du J."/>
            <person name="Shao Z."/>
        </authorList>
    </citation>
    <scope>NUCLEOTIDE SEQUENCE [LARGE SCALE GENOMIC DNA]</scope>
    <source>
        <strain evidence="2 3">ISL-52</strain>
    </source>
</reference>
<keyword evidence="1" id="KW-0732">Signal</keyword>
<dbReference type="eggNOG" id="COG5563">
    <property type="taxonomic scope" value="Bacteria"/>
</dbReference>
<evidence type="ECO:0000256" key="1">
    <source>
        <dbReference type="SAM" id="SignalP"/>
    </source>
</evidence>
<dbReference type="Pfam" id="PF11949">
    <property type="entry name" value="DUF3466"/>
    <property type="match status" value="1"/>
</dbReference>
<proteinExistence type="predicted"/>
<accession>A0A094IXP0</accession>
<evidence type="ECO:0000313" key="2">
    <source>
        <dbReference type="EMBL" id="KFZ31842.1"/>
    </source>
</evidence>
<name>A0A094IXP0_9GAMM</name>
<feature type="chain" id="PRO_5001898992" description="DUF3466 family protein" evidence="1">
    <location>
        <begin position="20"/>
        <end position="580"/>
    </location>
</feature>
<dbReference type="OrthoDB" id="6219137at2"/>
<dbReference type="EMBL" id="JPER01000001">
    <property type="protein sequence ID" value="KFZ31842.1"/>
    <property type="molecule type" value="Genomic_DNA"/>
</dbReference>
<dbReference type="AlphaFoldDB" id="A0A094IXP0"/>